<reference evidence="2" key="1">
    <citation type="submission" date="2023-03" db="UniProtKB">
        <authorList>
            <consortium name="EnsemblPlants"/>
        </authorList>
    </citation>
    <scope>IDENTIFICATION</scope>
</reference>
<sequence length="106" mass="12444">MLDLDPLPAKTKKHLFYITERQAETTSLTSSGKKTFNGKSTHAYSQRTDKKEKTERSLEAAPVEGRLQQTHIRFCVVREMDERDVDRIRITVGNPFLMETWKWIFQ</sequence>
<proteinExistence type="predicted"/>
<dbReference type="EnsemblPlants" id="MELO3C026721.2.1">
    <property type="protein sequence ID" value="MELO3C026721.2.1"/>
    <property type="gene ID" value="MELO3C026721.2"/>
</dbReference>
<accession>A0A9I9E101</accession>
<protein>
    <submittedName>
        <fullName evidence="2">Uncharacterized protein</fullName>
    </submittedName>
</protein>
<feature type="compositionally biased region" description="Polar residues" evidence="1">
    <location>
        <begin position="25"/>
        <end position="46"/>
    </location>
</feature>
<name>A0A9I9E101_CUCME</name>
<feature type="compositionally biased region" description="Basic and acidic residues" evidence="1">
    <location>
        <begin position="47"/>
        <end position="58"/>
    </location>
</feature>
<dbReference type="Gramene" id="MELO3C026721.2.1">
    <property type="protein sequence ID" value="MELO3C026721.2.1"/>
    <property type="gene ID" value="MELO3C026721.2"/>
</dbReference>
<dbReference type="AlphaFoldDB" id="A0A9I9E101"/>
<evidence type="ECO:0000313" key="2">
    <source>
        <dbReference type="EnsemblPlants" id="MELO3C026721.2.1"/>
    </source>
</evidence>
<feature type="region of interest" description="Disordered" evidence="1">
    <location>
        <begin position="25"/>
        <end position="62"/>
    </location>
</feature>
<organism evidence="2">
    <name type="scientific">Cucumis melo</name>
    <name type="common">Muskmelon</name>
    <dbReference type="NCBI Taxonomy" id="3656"/>
    <lineage>
        <taxon>Eukaryota</taxon>
        <taxon>Viridiplantae</taxon>
        <taxon>Streptophyta</taxon>
        <taxon>Embryophyta</taxon>
        <taxon>Tracheophyta</taxon>
        <taxon>Spermatophyta</taxon>
        <taxon>Magnoliopsida</taxon>
        <taxon>eudicotyledons</taxon>
        <taxon>Gunneridae</taxon>
        <taxon>Pentapetalae</taxon>
        <taxon>rosids</taxon>
        <taxon>fabids</taxon>
        <taxon>Cucurbitales</taxon>
        <taxon>Cucurbitaceae</taxon>
        <taxon>Benincaseae</taxon>
        <taxon>Cucumis</taxon>
    </lineage>
</organism>
<evidence type="ECO:0000256" key="1">
    <source>
        <dbReference type="SAM" id="MobiDB-lite"/>
    </source>
</evidence>